<reference evidence="1 2" key="1">
    <citation type="journal article" date="2016" name="Nat. Commun.">
        <title>Thousands of microbial genomes shed light on interconnected biogeochemical processes in an aquifer system.</title>
        <authorList>
            <person name="Anantharaman K."/>
            <person name="Brown C.T."/>
            <person name="Hug L.A."/>
            <person name="Sharon I."/>
            <person name="Castelle C.J."/>
            <person name="Probst A.J."/>
            <person name="Thomas B.C."/>
            <person name="Singh A."/>
            <person name="Wilkins M.J."/>
            <person name="Karaoz U."/>
            <person name="Brodie E.L."/>
            <person name="Williams K.H."/>
            <person name="Hubbard S.S."/>
            <person name="Banfield J.F."/>
        </authorList>
    </citation>
    <scope>NUCLEOTIDE SEQUENCE [LARGE SCALE GENOMIC DNA]</scope>
</reference>
<dbReference type="Proteomes" id="UP000177376">
    <property type="component" value="Unassembled WGS sequence"/>
</dbReference>
<dbReference type="EMBL" id="MHIM01000004">
    <property type="protein sequence ID" value="OGY53114.1"/>
    <property type="molecule type" value="Genomic_DNA"/>
</dbReference>
<comment type="caution">
    <text evidence="1">The sequence shown here is derived from an EMBL/GenBank/DDBJ whole genome shotgun (WGS) entry which is preliminary data.</text>
</comment>
<protein>
    <submittedName>
        <fullName evidence="1">Uncharacterized protein</fullName>
    </submittedName>
</protein>
<accession>A0A1G1YLH2</accession>
<proteinExistence type="predicted"/>
<evidence type="ECO:0000313" key="1">
    <source>
        <dbReference type="EMBL" id="OGY53114.1"/>
    </source>
</evidence>
<sequence>MAKKPGLKSKKLFLAFLIIGLLINPIGLSQSAGQPAIKLFSILPNLDKLLRQKPAPYELHTISLVDAHPSRKSLIEVSIRGDKKGVFIHIRHKIRPGWLKRINYQLTLTDEPIKTSDGFKFGNITEIKANFSNNYGQNSQGLAMTVSKSVYFDVDQGPWPPAMLADLEKLYDSVAEAILNQDNDSIHQITHQLQLADFFQKHRLINEEDVTVRSK</sequence>
<dbReference type="AlphaFoldDB" id="A0A1G1YLH2"/>
<name>A0A1G1YLH2_9BACT</name>
<evidence type="ECO:0000313" key="2">
    <source>
        <dbReference type="Proteomes" id="UP000177376"/>
    </source>
</evidence>
<gene>
    <name evidence="1" type="ORF">A3A02_00155</name>
</gene>
<organism evidence="1 2">
    <name type="scientific">Candidatus Buchananbacteria bacterium RIFCSPLOWO2_01_FULL_39_33</name>
    <dbReference type="NCBI Taxonomy" id="1797543"/>
    <lineage>
        <taxon>Bacteria</taxon>
        <taxon>Candidatus Buchananiibacteriota</taxon>
    </lineage>
</organism>